<comment type="caution">
    <text evidence="1">The sequence shown here is derived from an EMBL/GenBank/DDBJ whole genome shotgun (WGS) entry which is preliminary data.</text>
</comment>
<organism evidence="1 2">
    <name type="scientific">Pararge aegeria aegeria</name>
    <dbReference type="NCBI Taxonomy" id="348720"/>
    <lineage>
        <taxon>Eukaryota</taxon>
        <taxon>Metazoa</taxon>
        <taxon>Ecdysozoa</taxon>
        <taxon>Arthropoda</taxon>
        <taxon>Hexapoda</taxon>
        <taxon>Insecta</taxon>
        <taxon>Pterygota</taxon>
        <taxon>Neoptera</taxon>
        <taxon>Endopterygota</taxon>
        <taxon>Lepidoptera</taxon>
        <taxon>Glossata</taxon>
        <taxon>Ditrysia</taxon>
        <taxon>Papilionoidea</taxon>
        <taxon>Nymphalidae</taxon>
        <taxon>Satyrinae</taxon>
        <taxon>Satyrini</taxon>
        <taxon>Parargina</taxon>
        <taxon>Pararge</taxon>
    </lineage>
</organism>
<evidence type="ECO:0000313" key="2">
    <source>
        <dbReference type="Proteomes" id="UP000838756"/>
    </source>
</evidence>
<evidence type="ECO:0000313" key="1">
    <source>
        <dbReference type="EMBL" id="CAH2234992.1"/>
    </source>
</evidence>
<proteinExistence type="predicted"/>
<dbReference type="Gene3D" id="3.40.630.30">
    <property type="match status" value="1"/>
</dbReference>
<dbReference type="Proteomes" id="UP000838756">
    <property type="component" value="Unassembled WGS sequence"/>
</dbReference>
<dbReference type="EMBL" id="CAKXAJ010025106">
    <property type="protein sequence ID" value="CAH2234992.1"/>
    <property type="molecule type" value="Genomic_DNA"/>
</dbReference>
<gene>
    <name evidence="1" type="primary">jg18991</name>
    <name evidence="1" type="ORF">PAEG_LOCUS12685</name>
</gene>
<keyword evidence="2" id="KW-1185">Reference proteome</keyword>
<sequence length="238" mass="27307">MSENCVSCKTWTRFEAKQKDGSGFKLRMQDLPVDRKDDAIDFLINNYMNEEAFQVAAGIHKSEDAIQEYRSLLKNMFEDPKTSVVLCCVDEPNVVGNILGLSIMGLEESTEKLKDFIEGLDLKTEEMKRLFHILIVLEDYTDAKEFKTYYGGRGIAVHRDYRGLGLANEFVRVRKIICIEHKIPMTCAWMTAIGTQKAAEKNNWKTLLEISLEKMEIITGFSFIKKVSSFKLMFTTID</sequence>
<protein>
    <submittedName>
        <fullName evidence="1">Jg18991 protein</fullName>
    </submittedName>
</protein>
<dbReference type="PANTHER" id="PTHR20905">
    <property type="entry name" value="N-ACETYLTRANSFERASE-RELATED"/>
    <property type="match status" value="1"/>
</dbReference>
<reference evidence="1" key="1">
    <citation type="submission" date="2022-03" db="EMBL/GenBank/DDBJ databases">
        <authorList>
            <person name="Lindestad O."/>
        </authorList>
    </citation>
    <scope>NUCLEOTIDE SEQUENCE</scope>
</reference>
<dbReference type="OrthoDB" id="7200114at2759"/>
<name>A0A8S4RDN6_9NEOP</name>
<dbReference type="AlphaFoldDB" id="A0A8S4RDN6"/>
<accession>A0A8S4RDN6</accession>
<dbReference type="PANTHER" id="PTHR20905:SF32">
    <property type="entry name" value="ARYLALKYLAMINE N-ACETYLTRANSFERASE-LIKE 7, ISOFORM A"/>
    <property type="match status" value="1"/>
</dbReference>
<dbReference type="GO" id="GO:0008080">
    <property type="term" value="F:N-acetyltransferase activity"/>
    <property type="evidence" value="ECO:0007669"/>
    <property type="project" value="TreeGrafter"/>
</dbReference>